<evidence type="ECO:0000259" key="7">
    <source>
        <dbReference type="Pfam" id="PF08240"/>
    </source>
</evidence>
<evidence type="ECO:0000313" key="9">
    <source>
        <dbReference type="Proteomes" id="UP001497512"/>
    </source>
</evidence>
<keyword evidence="4" id="KW-0560">Oxidoreductase</keyword>
<evidence type="ECO:0008006" key="10">
    <source>
        <dbReference type="Google" id="ProtNLM"/>
    </source>
</evidence>
<evidence type="ECO:0000256" key="1">
    <source>
        <dbReference type="ARBA" id="ARBA00001947"/>
    </source>
</evidence>
<organism evidence="8 9">
    <name type="scientific">Sphagnum troendelagicum</name>
    <dbReference type="NCBI Taxonomy" id="128251"/>
    <lineage>
        <taxon>Eukaryota</taxon>
        <taxon>Viridiplantae</taxon>
        <taxon>Streptophyta</taxon>
        <taxon>Embryophyta</taxon>
        <taxon>Bryophyta</taxon>
        <taxon>Sphagnophytina</taxon>
        <taxon>Sphagnopsida</taxon>
        <taxon>Sphagnales</taxon>
        <taxon>Sphagnaceae</taxon>
        <taxon>Sphagnum</taxon>
    </lineage>
</organism>
<sequence>MQRALVVRTQGVNFDCNQISKLAINSVLFQGAVAVPDTHSRTPVISCPCSQLVQRSNNKVLIKLTDDGFAAHRWRGRKSSSSSSSFIGKTLIPSRTTTQFAASVQHLVSVSTTRTSAFAIRNSIMPSTDQQQRTASPTEGQVIKCKAAVAYAPKEPLSFEDILVAPPQAGEVRVKITHSSICQSDLYILLGKDKNHLFPRIVGHEAAGIVESVGAGVTSVQPGDHVIPAWLADCGKCFHCKSGKSNCCDVLFHHFDGGVMLSDKKTRFTTLDGKPIYHFFGISTFSQYSVMEEACCAKVNPNAPLDKICLLGCGVATGIGSAWKIAKVTPGSTVAVFGLGTIGLAVVEGCKAAGASRIIGVDISAAKLELGKKFGLTDTINSKEISKPVEEVISDMTNGGVWYSFECIGKSGVVTSALESTQLVCGVAVILGLAADKDNVTFHPSTLLYGRTWTSGLFGGYKGRTDLPGLVEKYMDGTINLDHYISHKLPFSKINEGIQLLKDGNGLRTVMNYDE</sequence>
<comment type="similarity">
    <text evidence="5">Belongs to the zinc-containing alcohol dehydrogenase family.</text>
</comment>
<dbReference type="SUPFAM" id="SSF51735">
    <property type="entry name" value="NAD(P)-binding Rossmann-fold domains"/>
    <property type="match status" value="1"/>
</dbReference>
<dbReference type="SUPFAM" id="SSF50129">
    <property type="entry name" value="GroES-like"/>
    <property type="match status" value="2"/>
</dbReference>
<evidence type="ECO:0000256" key="5">
    <source>
        <dbReference type="RuleBase" id="RU361277"/>
    </source>
</evidence>
<keyword evidence="9" id="KW-1185">Reference proteome</keyword>
<feature type="domain" description="Alcohol dehydrogenase-like C-terminal" evidence="6">
    <location>
        <begin position="342"/>
        <end position="471"/>
    </location>
</feature>
<evidence type="ECO:0000259" key="6">
    <source>
        <dbReference type="Pfam" id="PF00107"/>
    </source>
</evidence>
<dbReference type="Pfam" id="PF00107">
    <property type="entry name" value="ADH_zinc_N"/>
    <property type="match status" value="1"/>
</dbReference>
<dbReference type="PANTHER" id="PTHR43880:SF56">
    <property type="entry name" value="ALCOHOL DEHYDROGENASE-LIKE 4"/>
    <property type="match status" value="1"/>
</dbReference>
<name>A0ABP0TPF3_9BRYO</name>
<feature type="domain" description="Alcohol dehydrogenase-like N-terminal" evidence="7">
    <location>
        <begin position="169"/>
        <end position="299"/>
    </location>
</feature>
<dbReference type="InterPro" id="IPR011032">
    <property type="entry name" value="GroES-like_sf"/>
</dbReference>
<dbReference type="InterPro" id="IPR036291">
    <property type="entry name" value="NAD(P)-bd_dom_sf"/>
</dbReference>
<evidence type="ECO:0000256" key="2">
    <source>
        <dbReference type="ARBA" id="ARBA00022723"/>
    </source>
</evidence>
<proteinExistence type="inferred from homology"/>
<protein>
    <recommendedName>
        <fullName evidence="10">Alcohol dehydrogenase</fullName>
    </recommendedName>
</protein>
<dbReference type="Pfam" id="PF08240">
    <property type="entry name" value="ADH_N"/>
    <property type="match status" value="1"/>
</dbReference>
<keyword evidence="3 5" id="KW-0862">Zinc</keyword>
<evidence type="ECO:0000256" key="4">
    <source>
        <dbReference type="ARBA" id="ARBA00023002"/>
    </source>
</evidence>
<dbReference type="InterPro" id="IPR002328">
    <property type="entry name" value="ADH_Zn_CS"/>
</dbReference>
<reference evidence="8" key="1">
    <citation type="submission" date="2024-02" db="EMBL/GenBank/DDBJ databases">
        <authorList>
            <consortium name="ELIXIR-Norway"/>
            <consortium name="Elixir Norway"/>
        </authorList>
    </citation>
    <scope>NUCLEOTIDE SEQUENCE</scope>
</reference>
<evidence type="ECO:0000256" key="3">
    <source>
        <dbReference type="ARBA" id="ARBA00022833"/>
    </source>
</evidence>
<gene>
    <name evidence="8" type="ORF">CSSPTR1EN2_LOCUS5793</name>
</gene>
<keyword evidence="2 5" id="KW-0479">Metal-binding</keyword>
<dbReference type="Proteomes" id="UP001497512">
    <property type="component" value="Chromosome 13"/>
</dbReference>
<dbReference type="PROSITE" id="PS00059">
    <property type="entry name" value="ADH_ZINC"/>
    <property type="match status" value="1"/>
</dbReference>
<dbReference type="Gene3D" id="3.90.180.10">
    <property type="entry name" value="Medium-chain alcohol dehydrogenases, catalytic domain"/>
    <property type="match status" value="1"/>
</dbReference>
<dbReference type="EMBL" id="OZ019905">
    <property type="protein sequence ID" value="CAK9201210.1"/>
    <property type="molecule type" value="Genomic_DNA"/>
</dbReference>
<dbReference type="InterPro" id="IPR013149">
    <property type="entry name" value="ADH-like_C"/>
</dbReference>
<accession>A0ABP0TPF3</accession>
<dbReference type="InterPro" id="IPR013154">
    <property type="entry name" value="ADH-like_N"/>
</dbReference>
<evidence type="ECO:0000313" key="8">
    <source>
        <dbReference type="EMBL" id="CAK9201210.1"/>
    </source>
</evidence>
<dbReference type="Gene3D" id="3.40.50.720">
    <property type="entry name" value="NAD(P)-binding Rossmann-like Domain"/>
    <property type="match status" value="1"/>
</dbReference>
<comment type="cofactor">
    <cofactor evidence="1 5">
        <name>Zn(2+)</name>
        <dbReference type="ChEBI" id="CHEBI:29105"/>
    </cofactor>
</comment>
<dbReference type="PANTHER" id="PTHR43880">
    <property type="entry name" value="ALCOHOL DEHYDROGENASE"/>
    <property type="match status" value="1"/>
</dbReference>